<organism evidence="1 2">
    <name type="scientific">Candidozyma auris</name>
    <name type="common">Yeast</name>
    <name type="synonym">Candida auris</name>
    <dbReference type="NCBI Taxonomy" id="498019"/>
    <lineage>
        <taxon>Eukaryota</taxon>
        <taxon>Fungi</taxon>
        <taxon>Dikarya</taxon>
        <taxon>Ascomycota</taxon>
        <taxon>Saccharomycotina</taxon>
        <taxon>Pichiomycetes</taxon>
        <taxon>Metschnikowiaceae</taxon>
        <taxon>Candidozyma</taxon>
    </lineage>
</organism>
<reference evidence="2" key="1">
    <citation type="journal article" date="2015" name="BMC Genomics">
        <title>Draft genome of a commonly misdiagnosed multidrug resistant pathogen Candida auris.</title>
        <authorList>
            <person name="Chatterjee S."/>
            <person name="Alampalli S.V."/>
            <person name="Nageshan R.K."/>
            <person name="Chettiar S.T."/>
            <person name="Joshi S."/>
            <person name="Tatu U.S."/>
        </authorList>
    </citation>
    <scope>NUCLEOTIDE SEQUENCE [LARGE SCALE GENOMIC DNA]</scope>
    <source>
        <strain evidence="2">6684</strain>
    </source>
</reference>
<dbReference type="AlphaFoldDB" id="A0A0L0P7T2"/>
<protein>
    <submittedName>
        <fullName evidence="1">Uncharacterized protein</fullName>
    </submittedName>
</protein>
<dbReference type="Proteomes" id="UP000037122">
    <property type="component" value="Unassembled WGS sequence"/>
</dbReference>
<comment type="caution">
    <text evidence="1">The sequence shown here is derived from an EMBL/GenBank/DDBJ whole genome shotgun (WGS) entry which is preliminary data.</text>
</comment>
<accession>A0A0L0P7T2</accession>
<dbReference type="EMBL" id="LGST01000004">
    <property type="protein sequence ID" value="KNE02300.1"/>
    <property type="molecule type" value="Genomic_DNA"/>
</dbReference>
<sequence>MIRERLYELKEFLVKTINVKPRQFLPFYLSRIRVLLESFVSAETAPRGYEASKEANANTSQRKLNSAR</sequence>
<evidence type="ECO:0000313" key="2">
    <source>
        <dbReference type="Proteomes" id="UP000037122"/>
    </source>
</evidence>
<name>A0A0L0P7T2_CANAR</name>
<evidence type="ECO:0000313" key="1">
    <source>
        <dbReference type="EMBL" id="KNE02300.1"/>
    </source>
</evidence>
<dbReference type="VEuPathDB" id="FungiDB:QG37_00553"/>
<gene>
    <name evidence="1" type="ORF">QG37_00553</name>
</gene>
<proteinExistence type="predicted"/>